<feature type="region of interest" description="Disordered" evidence="1">
    <location>
        <begin position="1"/>
        <end position="31"/>
    </location>
</feature>
<reference evidence="2 3" key="1">
    <citation type="submission" date="2024-10" db="EMBL/GenBank/DDBJ databases">
        <title>Updated reference genomes for cyclostephanoid diatoms.</title>
        <authorList>
            <person name="Roberts W.R."/>
            <person name="Alverson A.J."/>
        </authorList>
    </citation>
    <scope>NUCLEOTIDE SEQUENCE [LARGE SCALE GENOMIC DNA]</scope>
    <source>
        <strain evidence="2 3">AJA276-08</strain>
    </source>
</reference>
<evidence type="ECO:0000313" key="2">
    <source>
        <dbReference type="EMBL" id="KAL3802422.1"/>
    </source>
</evidence>
<keyword evidence="3" id="KW-1185">Reference proteome</keyword>
<proteinExistence type="predicted"/>
<evidence type="ECO:0000313" key="3">
    <source>
        <dbReference type="Proteomes" id="UP001530315"/>
    </source>
</evidence>
<feature type="region of interest" description="Disordered" evidence="1">
    <location>
        <begin position="393"/>
        <end position="416"/>
    </location>
</feature>
<comment type="caution">
    <text evidence="2">The sequence shown here is derived from an EMBL/GenBank/DDBJ whole genome shotgun (WGS) entry which is preliminary data.</text>
</comment>
<organism evidence="2 3">
    <name type="scientific">Stephanodiscus triporus</name>
    <dbReference type="NCBI Taxonomy" id="2934178"/>
    <lineage>
        <taxon>Eukaryota</taxon>
        <taxon>Sar</taxon>
        <taxon>Stramenopiles</taxon>
        <taxon>Ochrophyta</taxon>
        <taxon>Bacillariophyta</taxon>
        <taxon>Coscinodiscophyceae</taxon>
        <taxon>Thalassiosirophycidae</taxon>
        <taxon>Stephanodiscales</taxon>
        <taxon>Stephanodiscaceae</taxon>
        <taxon>Stephanodiscus</taxon>
    </lineage>
</organism>
<feature type="compositionally biased region" description="Pro residues" evidence="1">
    <location>
        <begin position="402"/>
        <end position="411"/>
    </location>
</feature>
<dbReference type="EMBL" id="JALLAZ020000147">
    <property type="protein sequence ID" value="KAL3802422.1"/>
    <property type="molecule type" value="Genomic_DNA"/>
</dbReference>
<name>A0ABD3QPU4_9STRA</name>
<dbReference type="AlphaFoldDB" id="A0ABD3QPU4"/>
<accession>A0ABD3QPU4</accession>
<feature type="region of interest" description="Disordered" evidence="1">
    <location>
        <begin position="305"/>
        <end position="352"/>
    </location>
</feature>
<sequence length="509" mass="55783">MSNEGASGNRHDARDVAPASSPRRHADTTTTIEEVKERRASLVSRANDESMAAILLAVANAYDLEIIVNDDKNIVLRLKKPPAAPCSIAEITPIQERGAPYDVVSRNDDNKSTCDRIATTDESYNRRPIVAAYPIGCPVWFDVRESKSRSSTTRLVARAGMIKKSASFDACERIIEYEVETTGEQGTATTKRIDEGGIAYAVRCPVLVTRINDGGSTAEVVDHRDEDDNGISTSDAMVGEIIDVTPAIRNGVRTFLYSVLISTNDDGDDDEGGGGGVLIERDVVPERVRYRFSLEALQYSIREVTSSSNSSSRRGWKRKGLGIRSSGGQHEPMRNGVPPSVEAKTKKKMKETSTVSLGRINVSVDADDANDNLDALHALPQRLVAPPILHHPRDAARGTKHVPPPSLPTPSPRNYQHYQPRQGSAVLKPVTINATAEHQLDVPCTSKSEVADEWCKHHHLPQVSGKKAQMIFPDKLHLILSMPVYSHALDPFAAKTLQSLFPPLSYYKR</sequence>
<protein>
    <submittedName>
        <fullName evidence="2">Uncharacterized protein</fullName>
    </submittedName>
</protein>
<evidence type="ECO:0000256" key="1">
    <source>
        <dbReference type="SAM" id="MobiDB-lite"/>
    </source>
</evidence>
<gene>
    <name evidence="2" type="ORF">ACHAW5_001143</name>
</gene>
<dbReference type="Proteomes" id="UP001530315">
    <property type="component" value="Unassembled WGS sequence"/>
</dbReference>